<dbReference type="EMBL" id="MU250557">
    <property type="protein sequence ID" value="KAG7441767.1"/>
    <property type="molecule type" value="Genomic_DNA"/>
</dbReference>
<dbReference type="Proteomes" id="UP000812287">
    <property type="component" value="Unassembled WGS sequence"/>
</dbReference>
<feature type="compositionally biased region" description="Basic and acidic residues" evidence="1">
    <location>
        <begin position="255"/>
        <end position="267"/>
    </location>
</feature>
<comment type="caution">
    <text evidence="2">The sequence shown here is derived from an EMBL/GenBank/DDBJ whole genome shotgun (WGS) entry which is preliminary data.</text>
</comment>
<protein>
    <submittedName>
        <fullName evidence="2">Uncharacterized protein</fullName>
    </submittedName>
</protein>
<dbReference type="AlphaFoldDB" id="A0A9P7VJH8"/>
<organism evidence="2 3">
    <name type="scientific">Guyanagaster necrorhizus</name>
    <dbReference type="NCBI Taxonomy" id="856835"/>
    <lineage>
        <taxon>Eukaryota</taxon>
        <taxon>Fungi</taxon>
        <taxon>Dikarya</taxon>
        <taxon>Basidiomycota</taxon>
        <taxon>Agaricomycotina</taxon>
        <taxon>Agaricomycetes</taxon>
        <taxon>Agaricomycetidae</taxon>
        <taxon>Agaricales</taxon>
        <taxon>Marasmiineae</taxon>
        <taxon>Physalacriaceae</taxon>
        <taxon>Guyanagaster</taxon>
    </lineage>
</organism>
<feature type="region of interest" description="Disordered" evidence="1">
    <location>
        <begin position="315"/>
        <end position="340"/>
    </location>
</feature>
<keyword evidence="3" id="KW-1185">Reference proteome</keyword>
<proteinExistence type="predicted"/>
<sequence length="362" mass="40560">MSYIYNQGHSNDWQVQAPLPNYGVEWTSLANPDLLMVTYGPEQPDPRNIIQLITHGTRDQPCVSDCIAKKFTLYQPIYVCLEQPPKMNSCHSLKASGRIKYTFPKPMFDQALYKIDFGWVSMLQVLQGDRSWTPEMYPIALVGVECIDVVFHASGYLPQYIRIPLICKHHSGMTFYEIAHSVSAGYRDIIAREADNISPSRTATMTPIVMNVNNLRLGSLYTEDPSKAKCDYREVSSSLCSGKAAALSRRWKSSTKVDNEPEEKTGDIWRTTSPTKNIPVTLLTNGTNPSPRSTIKVWREVGYLLEENDVNPRKKSGFGGDTYERSPKAEVGNVGGTAGKYESTTDARIRYYSLSKGPPLHG</sequence>
<dbReference type="OrthoDB" id="2885083at2759"/>
<evidence type="ECO:0000313" key="2">
    <source>
        <dbReference type="EMBL" id="KAG7441767.1"/>
    </source>
</evidence>
<name>A0A9P7VJH8_9AGAR</name>
<accession>A0A9P7VJH8</accession>
<evidence type="ECO:0000313" key="3">
    <source>
        <dbReference type="Proteomes" id="UP000812287"/>
    </source>
</evidence>
<dbReference type="RefSeq" id="XP_043035267.1">
    <property type="nucleotide sequence ID" value="XM_043177775.1"/>
</dbReference>
<evidence type="ECO:0000256" key="1">
    <source>
        <dbReference type="SAM" id="MobiDB-lite"/>
    </source>
</evidence>
<gene>
    <name evidence="2" type="ORF">BT62DRAFT_1011352</name>
</gene>
<feature type="region of interest" description="Disordered" evidence="1">
    <location>
        <begin position="252"/>
        <end position="273"/>
    </location>
</feature>
<reference evidence="2" key="1">
    <citation type="submission" date="2020-11" db="EMBL/GenBank/DDBJ databases">
        <title>Adaptations for nitrogen fixation in a non-lichenized fungal sporocarp promotes dispersal by wood-feeding termites.</title>
        <authorList>
            <consortium name="DOE Joint Genome Institute"/>
            <person name="Koch R.A."/>
            <person name="Yoon G."/>
            <person name="Arayal U."/>
            <person name="Lail K."/>
            <person name="Amirebrahimi M."/>
            <person name="Labutti K."/>
            <person name="Lipzen A."/>
            <person name="Riley R."/>
            <person name="Barry K."/>
            <person name="Henrissat B."/>
            <person name="Grigoriev I.V."/>
            <person name="Herr J.R."/>
            <person name="Aime M.C."/>
        </authorList>
    </citation>
    <scope>NUCLEOTIDE SEQUENCE</scope>
    <source>
        <strain evidence="2">MCA 3950</strain>
    </source>
</reference>
<dbReference type="GeneID" id="66100062"/>